<keyword evidence="1" id="KW-0472">Membrane</keyword>
<evidence type="ECO:0000313" key="2">
    <source>
        <dbReference type="EMBL" id="CCU55780.1"/>
    </source>
</evidence>
<dbReference type="OrthoDB" id="39846at10239"/>
<protein>
    <submittedName>
        <fullName evidence="2">Uncharacterized protein</fullName>
    </submittedName>
</protein>
<keyword evidence="1" id="KW-0812">Transmembrane</keyword>
<organismHost>
    <name type="scientific">Choristoneura fumiferana</name>
    <name type="common">Spruce budworm moth</name>
    <name type="synonym">Archips fumiferana</name>
    <dbReference type="NCBI Taxonomy" id="7141"/>
</organismHost>
<evidence type="ECO:0000313" key="3">
    <source>
        <dbReference type="Proteomes" id="UP000792220"/>
    </source>
</evidence>
<keyword evidence="1" id="KW-1133">Transmembrane helix</keyword>
<dbReference type="GeneID" id="15613202"/>
<name>A0A916KQ47_CBEPV</name>
<proteinExistence type="predicted"/>
<dbReference type="Proteomes" id="UP000792220">
    <property type="component" value="Genome"/>
</dbReference>
<accession>A0A916KQ47</accession>
<sequence>MTDQYSKLFIVLIFYYILGFIIGNFIYELFLTTYDYYNKYKEEKNELDRLLIINTIKESLEPYKVLLEQFKSI</sequence>
<organism evidence="2 3">
    <name type="scientific">Choristoneura biennis entomopoxvirus</name>
    <name type="common">CbEPV</name>
    <dbReference type="NCBI Taxonomy" id="10288"/>
    <lineage>
        <taxon>Viruses</taxon>
        <taxon>Varidnaviria</taxon>
        <taxon>Bamfordvirae</taxon>
        <taxon>Nucleocytoviricota</taxon>
        <taxon>Pokkesviricetes</taxon>
        <taxon>Chitovirales</taxon>
        <taxon>Poxviridae</taxon>
        <taxon>Entomopoxvirinae</taxon>
        <taxon>Betaentomopoxvirus</taxon>
        <taxon>Betaentomopoxvirus cbiennis</taxon>
    </lineage>
</organism>
<evidence type="ECO:0000256" key="1">
    <source>
        <dbReference type="SAM" id="Phobius"/>
    </source>
</evidence>
<feature type="transmembrane region" description="Helical" evidence="1">
    <location>
        <begin position="12"/>
        <end position="31"/>
    </location>
</feature>
<dbReference type="EMBL" id="HF679132">
    <property type="protein sequence ID" value="CCU55780.1"/>
    <property type="molecule type" value="Genomic_DNA"/>
</dbReference>
<keyword evidence="3" id="KW-1185">Reference proteome</keyword>
<gene>
    <name evidence="2" type="ORF">CHBEV_212</name>
</gene>
<dbReference type="KEGG" id="vg:15613202"/>
<reference evidence="2" key="1">
    <citation type="journal article" date="2013" name="J. Virol.">
        <title>New Insights into the Evolution of Entomopoxvirinae from the Complete Genome Sequences of Four Entomopoxviruses Infecting Adoxophyes honmai, Choristoneura biennis, Choristoneura rosaceana, and Mythimna separata.</title>
        <authorList>
            <person name="Theze J."/>
            <person name="Takatsuka J."/>
            <person name="Li Z."/>
            <person name="Gallais J."/>
            <person name="Doucet D."/>
            <person name="Arif B."/>
            <person name="Nakai M."/>
            <person name="Herniou E.A."/>
        </authorList>
    </citation>
    <scope>NUCLEOTIDE SEQUENCE</scope>
</reference>
<dbReference type="RefSeq" id="YP_008004282.1">
    <property type="nucleotide sequence ID" value="NC_021248.1"/>
</dbReference>